<dbReference type="PANTHER" id="PTHR46580">
    <property type="entry name" value="SENSOR KINASE-RELATED"/>
    <property type="match status" value="1"/>
</dbReference>
<dbReference type="EMBL" id="BNCP01000073">
    <property type="protein sequence ID" value="GIL92186.1"/>
    <property type="molecule type" value="Genomic_DNA"/>
</dbReference>
<evidence type="ECO:0000313" key="1">
    <source>
        <dbReference type="EMBL" id="GIL92186.1"/>
    </source>
</evidence>
<evidence type="ECO:0000313" key="2">
    <source>
        <dbReference type="Proteomes" id="UP000747110"/>
    </source>
</evidence>
<keyword evidence="2" id="KW-1185">Reference proteome</keyword>
<dbReference type="PANTHER" id="PTHR46580:SF2">
    <property type="entry name" value="MAM DOMAIN-CONTAINING PROTEIN"/>
    <property type="match status" value="1"/>
</dbReference>
<dbReference type="InterPro" id="IPR028994">
    <property type="entry name" value="Integrin_alpha_N"/>
</dbReference>
<accession>A0A8J4CZY7</accession>
<organism evidence="1 2">
    <name type="scientific">Volvox reticuliferus</name>
    <dbReference type="NCBI Taxonomy" id="1737510"/>
    <lineage>
        <taxon>Eukaryota</taxon>
        <taxon>Viridiplantae</taxon>
        <taxon>Chlorophyta</taxon>
        <taxon>core chlorophytes</taxon>
        <taxon>Chlorophyceae</taxon>
        <taxon>CS clade</taxon>
        <taxon>Chlamydomonadales</taxon>
        <taxon>Volvocaceae</taxon>
        <taxon>Volvox</taxon>
    </lineage>
</organism>
<reference evidence="1" key="1">
    <citation type="journal article" date="2021" name="Proc. Natl. Acad. Sci. U.S.A.">
        <title>Three genomes in the algal genus Volvox reveal the fate of a haploid sex-determining region after a transition to homothallism.</title>
        <authorList>
            <person name="Yamamoto K."/>
            <person name="Hamaji T."/>
            <person name="Kawai-Toyooka H."/>
            <person name="Matsuzaki R."/>
            <person name="Takahashi F."/>
            <person name="Nishimura Y."/>
            <person name="Kawachi M."/>
            <person name="Noguchi H."/>
            <person name="Minakuchi Y."/>
            <person name="Umen J.G."/>
            <person name="Toyoda A."/>
            <person name="Nozaki H."/>
        </authorList>
    </citation>
    <scope>NUCLEOTIDE SEQUENCE</scope>
    <source>
        <strain evidence="1">NIES-3786</strain>
    </source>
</reference>
<name>A0A8J4CZY7_9CHLO</name>
<dbReference type="Proteomes" id="UP000747110">
    <property type="component" value="Unassembled WGS sequence"/>
</dbReference>
<dbReference type="OrthoDB" id="529994at2759"/>
<sequence length="296" mass="31454">MICLRSACAGCSRPAGWCTNTSSVFRSLDCDGDGVLDLTCSNSTGERWAILSQNGCAEDWTGGRPVSACPQSFSCSRPAGWCTNTSSVFRSLDCDGDGVLDLTCSNSTGERWAILSQNGCAEDWTGGRPVSACPQSFSCSRPAGWCTNTSSVFRSLDCDGDGVLDLTCSNSTGERWAILSQNGCAEDWTGGRPVSACPQSFSCSRPAGWCTNTSSVFRSLDCDGDGVLDLTCSNSTGERWAILSQNSCAEDWTGGRPVSACPQSFSKLPTLTSCAKCKGFTSAWRNCLSLFCHDRR</sequence>
<dbReference type="SUPFAM" id="SSF69318">
    <property type="entry name" value="Integrin alpha N-terminal domain"/>
    <property type="match status" value="1"/>
</dbReference>
<proteinExistence type="predicted"/>
<dbReference type="AlphaFoldDB" id="A0A8J4CZY7"/>
<gene>
    <name evidence="1" type="ORF">Vretifemale_19731</name>
</gene>
<comment type="caution">
    <text evidence="1">The sequence shown here is derived from an EMBL/GenBank/DDBJ whole genome shotgun (WGS) entry which is preliminary data.</text>
</comment>
<protein>
    <submittedName>
        <fullName evidence="1">Uncharacterized protein</fullName>
    </submittedName>
</protein>